<name>X1M8X2_9ZZZZ</name>
<dbReference type="Pfam" id="PF00886">
    <property type="entry name" value="Ribosomal_S16"/>
    <property type="match status" value="1"/>
</dbReference>
<sequence>ARMGSKKRPFYRIVVADIRSPRDGRFIEKIGIYDPKCDPSRIEVDRDKALVWIKKGARPTDTVQRLFDKIDLKK</sequence>
<keyword evidence="2" id="KW-0687">Ribonucleoprotein</keyword>
<dbReference type="GO" id="GO:0003735">
    <property type="term" value="F:structural constituent of ribosome"/>
    <property type="evidence" value="ECO:0007669"/>
    <property type="project" value="InterPro"/>
</dbReference>
<organism evidence="3">
    <name type="scientific">marine sediment metagenome</name>
    <dbReference type="NCBI Taxonomy" id="412755"/>
    <lineage>
        <taxon>unclassified sequences</taxon>
        <taxon>metagenomes</taxon>
        <taxon>ecological metagenomes</taxon>
    </lineage>
</organism>
<protein>
    <recommendedName>
        <fullName evidence="4">30S ribosomal protein S16</fullName>
    </recommendedName>
</protein>
<dbReference type="GO" id="GO:0006412">
    <property type="term" value="P:translation"/>
    <property type="evidence" value="ECO:0007669"/>
    <property type="project" value="InterPro"/>
</dbReference>
<dbReference type="AlphaFoldDB" id="X1M8X2"/>
<gene>
    <name evidence="3" type="ORF">S06H3_23838</name>
</gene>
<dbReference type="GO" id="GO:0005737">
    <property type="term" value="C:cytoplasm"/>
    <property type="evidence" value="ECO:0007669"/>
    <property type="project" value="UniProtKB-ARBA"/>
</dbReference>
<dbReference type="Gene3D" id="3.30.1320.10">
    <property type="match status" value="1"/>
</dbReference>
<reference evidence="3" key="1">
    <citation type="journal article" date="2014" name="Front. Microbiol.">
        <title>High frequency of phylogenetically diverse reductive dehalogenase-homologous genes in deep subseafloor sedimentary metagenomes.</title>
        <authorList>
            <person name="Kawai M."/>
            <person name="Futagami T."/>
            <person name="Toyoda A."/>
            <person name="Takaki Y."/>
            <person name="Nishi S."/>
            <person name="Hori S."/>
            <person name="Arai W."/>
            <person name="Tsubouchi T."/>
            <person name="Morono Y."/>
            <person name="Uchiyama I."/>
            <person name="Ito T."/>
            <person name="Fujiyama A."/>
            <person name="Inagaki F."/>
            <person name="Takami H."/>
        </authorList>
    </citation>
    <scope>NUCLEOTIDE SEQUENCE</scope>
    <source>
        <strain evidence="3">Expedition CK06-06</strain>
    </source>
</reference>
<proteinExistence type="inferred from homology"/>
<evidence type="ECO:0000256" key="1">
    <source>
        <dbReference type="ARBA" id="ARBA00022980"/>
    </source>
</evidence>
<comment type="caution">
    <text evidence="3">The sequence shown here is derived from an EMBL/GenBank/DDBJ whole genome shotgun (WGS) entry which is preliminary data.</text>
</comment>
<evidence type="ECO:0000256" key="2">
    <source>
        <dbReference type="ARBA" id="ARBA00023274"/>
    </source>
</evidence>
<dbReference type="NCBIfam" id="TIGR00002">
    <property type="entry name" value="S16"/>
    <property type="match status" value="1"/>
</dbReference>
<dbReference type="HAMAP" id="MF_00385">
    <property type="entry name" value="Ribosomal_bS16"/>
    <property type="match status" value="1"/>
</dbReference>
<dbReference type="SUPFAM" id="SSF54565">
    <property type="entry name" value="Ribosomal protein S16"/>
    <property type="match status" value="1"/>
</dbReference>
<keyword evidence="1" id="KW-0689">Ribosomal protein</keyword>
<evidence type="ECO:0008006" key="4">
    <source>
        <dbReference type="Google" id="ProtNLM"/>
    </source>
</evidence>
<dbReference type="InterPro" id="IPR023803">
    <property type="entry name" value="Ribosomal_bS16_dom_sf"/>
</dbReference>
<dbReference type="PANTHER" id="PTHR12919">
    <property type="entry name" value="30S RIBOSOMAL PROTEIN S16"/>
    <property type="match status" value="1"/>
</dbReference>
<dbReference type="GO" id="GO:0015935">
    <property type="term" value="C:small ribosomal subunit"/>
    <property type="evidence" value="ECO:0007669"/>
    <property type="project" value="TreeGrafter"/>
</dbReference>
<accession>X1M8X2</accession>
<dbReference type="EMBL" id="BARV01013063">
    <property type="protein sequence ID" value="GAI11145.1"/>
    <property type="molecule type" value="Genomic_DNA"/>
</dbReference>
<dbReference type="InterPro" id="IPR000307">
    <property type="entry name" value="Ribosomal_bS16"/>
</dbReference>
<feature type="non-terminal residue" evidence="3">
    <location>
        <position position="1"/>
    </location>
</feature>
<dbReference type="PANTHER" id="PTHR12919:SF20">
    <property type="entry name" value="SMALL RIBOSOMAL SUBUNIT PROTEIN BS16M"/>
    <property type="match status" value="1"/>
</dbReference>
<evidence type="ECO:0000313" key="3">
    <source>
        <dbReference type="EMBL" id="GAI11145.1"/>
    </source>
</evidence>